<keyword evidence="3" id="KW-1185">Reference proteome</keyword>
<reference evidence="3" key="1">
    <citation type="submission" date="2016-05" db="EMBL/GenBank/DDBJ databases">
        <title>Comparative genomics of biotechnologically important yeasts.</title>
        <authorList>
            <consortium name="DOE Joint Genome Institute"/>
            <person name="Riley R."/>
            <person name="Haridas S."/>
            <person name="Wolfe K.H."/>
            <person name="Lopes M.R."/>
            <person name="Hittinger C.T."/>
            <person name="Goker M."/>
            <person name="Salamov A."/>
            <person name="Wisecaver J."/>
            <person name="Long T.M."/>
            <person name="Aerts A.L."/>
            <person name="Barry K."/>
            <person name="Choi C."/>
            <person name="Clum A."/>
            <person name="Coughlan A.Y."/>
            <person name="Deshpande S."/>
            <person name="Douglass A.P."/>
            <person name="Hanson S.J."/>
            <person name="Klenk H.-P."/>
            <person name="Labutti K."/>
            <person name="Lapidus A."/>
            <person name="Lindquist E."/>
            <person name="Lipzen A."/>
            <person name="Meier-Kolthoff J.P."/>
            <person name="Ohm R.A."/>
            <person name="Otillar R.P."/>
            <person name="Pangilinan J."/>
            <person name="Peng Y."/>
            <person name="Rokas A."/>
            <person name="Rosa C.A."/>
            <person name="Scheuner C."/>
            <person name="Sibirny A.A."/>
            <person name="Slot J.C."/>
            <person name="Stielow J.B."/>
            <person name="Sun H."/>
            <person name="Kurtzman C.P."/>
            <person name="Blackwell M."/>
            <person name="Grigoriev I.V."/>
            <person name="Jeffries T.W."/>
        </authorList>
    </citation>
    <scope>NUCLEOTIDE SEQUENCE [LARGE SCALE GENOMIC DNA]</scope>
    <source>
        <strain evidence="3">NRRL Y-17324</strain>
    </source>
</reference>
<evidence type="ECO:0000313" key="2">
    <source>
        <dbReference type="EMBL" id="ODV80256.1"/>
    </source>
</evidence>
<dbReference type="GeneID" id="30981052"/>
<dbReference type="AlphaFoldDB" id="A0A1E4SL77"/>
<gene>
    <name evidence="2" type="ORF">CANTADRAFT_230525</name>
</gene>
<feature type="region of interest" description="Disordered" evidence="1">
    <location>
        <begin position="153"/>
        <end position="174"/>
    </location>
</feature>
<evidence type="ECO:0000256" key="1">
    <source>
        <dbReference type="SAM" id="MobiDB-lite"/>
    </source>
</evidence>
<dbReference type="RefSeq" id="XP_020065378.1">
    <property type="nucleotide sequence ID" value="XM_020206915.1"/>
</dbReference>
<organism evidence="2 3">
    <name type="scientific">Suhomyces tanzawaensis NRRL Y-17324</name>
    <dbReference type="NCBI Taxonomy" id="984487"/>
    <lineage>
        <taxon>Eukaryota</taxon>
        <taxon>Fungi</taxon>
        <taxon>Dikarya</taxon>
        <taxon>Ascomycota</taxon>
        <taxon>Saccharomycotina</taxon>
        <taxon>Pichiomycetes</taxon>
        <taxon>Debaryomycetaceae</taxon>
        <taxon>Suhomyces</taxon>
    </lineage>
</organism>
<proteinExistence type="predicted"/>
<protein>
    <submittedName>
        <fullName evidence="2">Uncharacterized protein</fullName>
    </submittedName>
</protein>
<feature type="compositionally biased region" description="Low complexity" evidence="1">
    <location>
        <begin position="12"/>
        <end position="24"/>
    </location>
</feature>
<dbReference type="EMBL" id="KV453911">
    <property type="protein sequence ID" value="ODV80256.1"/>
    <property type="molecule type" value="Genomic_DNA"/>
</dbReference>
<dbReference type="Proteomes" id="UP000094285">
    <property type="component" value="Unassembled WGS sequence"/>
</dbReference>
<feature type="region of interest" description="Disordered" evidence="1">
    <location>
        <begin position="1"/>
        <end position="64"/>
    </location>
</feature>
<sequence length="215" mass="23032">MEDSWLRTWAESAPSPAAAQQSPQYDPTSAGPLPPASRGRGGTRNSRSASGGGHCESGNDRLLRRVPARTRAHLTAFFAMNTSNPGRSTRVLIGERIRDLTARGGGGTVGTLWWYILQHTGCPTSSWGWYVVGGGWVMGWCLHLPRASPHGDVPPQAPQCDPRGNFPPASPTSSLATLMRSRRGTHNSAWATTGLDEPTVTVPCLARSPSRITTH</sequence>
<evidence type="ECO:0000313" key="3">
    <source>
        <dbReference type="Proteomes" id="UP000094285"/>
    </source>
</evidence>
<name>A0A1E4SL77_9ASCO</name>
<accession>A0A1E4SL77</accession>